<dbReference type="GeneID" id="26520540"/>
<sequence length="55" mass="6166">MNTIVYPEFKKYRAFGHAHGYPYGLTVTVEAEDIEAAHEEAEQRLDEVVSVSGPL</sequence>
<dbReference type="Proteomes" id="UP000201918">
    <property type="component" value="Segment"/>
</dbReference>
<dbReference type="KEGG" id="vg:26520540"/>
<organism evidence="1 2">
    <name type="scientific">Delftia phage IME-DE1</name>
    <dbReference type="NCBI Taxonomy" id="1647385"/>
    <lineage>
        <taxon>Viruses</taxon>
        <taxon>Duplodnaviria</taxon>
        <taxon>Heunggongvirae</taxon>
        <taxon>Uroviricota</taxon>
        <taxon>Caudoviricetes</taxon>
        <taxon>Autographivirales</taxon>
        <taxon>Autotranscriptaviridae</taxon>
        <taxon>Piedvirus</taxon>
        <taxon>Piedvirus IMEDE1</taxon>
    </lineage>
</organism>
<evidence type="ECO:0000313" key="1">
    <source>
        <dbReference type="EMBL" id="AKG94491.1"/>
    </source>
</evidence>
<accession>A0A0F7IKQ7</accession>
<dbReference type="EMBL" id="KR153873">
    <property type="protein sequence ID" value="AKG94491.1"/>
    <property type="molecule type" value="Genomic_DNA"/>
</dbReference>
<keyword evidence="2" id="KW-1185">Reference proteome</keyword>
<name>A0A0F7IKQ7_9CAUD</name>
<evidence type="ECO:0000313" key="2">
    <source>
        <dbReference type="Proteomes" id="UP000201918"/>
    </source>
</evidence>
<reference evidence="1 2" key="1">
    <citation type="submission" date="2015-04" db="EMBL/GenBank/DDBJ databases">
        <title>Isolation and genomic analysis of Delftia bacteriophage IME-DE1.</title>
        <authorList>
            <person name="Kang H."/>
        </authorList>
    </citation>
    <scope>NUCLEOTIDE SEQUENCE [LARGE SCALE GENOMIC DNA]</scope>
</reference>
<dbReference type="RefSeq" id="YP_009191811.1">
    <property type="nucleotide sequence ID" value="NC_028702.1"/>
</dbReference>
<proteinExistence type="predicted"/>
<protein>
    <submittedName>
        <fullName evidence="1">Uncharacterized protein</fullName>
    </submittedName>
</protein>